<feature type="region of interest" description="Disordered" evidence="1">
    <location>
        <begin position="69"/>
        <end position="108"/>
    </location>
</feature>
<name>A0A7T8EE16_9GAMM</name>
<keyword evidence="2" id="KW-1133">Transmembrane helix</keyword>
<dbReference type="InterPro" id="IPR032389">
    <property type="entry name" value="GspB_C"/>
</dbReference>
<dbReference type="RefSeq" id="WP_301560769.1">
    <property type="nucleotide sequence ID" value="NZ_CP032664.1"/>
</dbReference>
<protein>
    <submittedName>
        <fullName evidence="4">General secretion pathway protein GspB</fullName>
    </submittedName>
</protein>
<feature type="domain" description="Type II secretion system protein GspB C-terminal" evidence="3">
    <location>
        <begin position="331"/>
        <end position="390"/>
    </location>
</feature>
<gene>
    <name evidence="4" type="ORF">D7032_16180</name>
</gene>
<evidence type="ECO:0000256" key="1">
    <source>
        <dbReference type="SAM" id="MobiDB-lite"/>
    </source>
</evidence>
<keyword evidence="2" id="KW-0812">Transmembrane</keyword>
<feature type="compositionally biased region" description="Low complexity" evidence="1">
    <location>
        <begin position="75"/>
        <end position="94"/>
    </location>
</feature>
<evidence type="ECO:0000256" key="2">
    <source>
        <dbReference type="SAM" id="Phobius"/>
    </source>
</evidence>
<sequence length="391" mass="41909">MSILLDAVTRAKQQEMGEQLDPVLTPRAQYRRQSSASSYLKPLAVLVAAVLAGGALAWGWHSLDTNKKPLAPETSSVGGQASQQQARQQDESQGYKQPTQAAEVAEQGATEVRLAGKVALPMAQPIPQTQAVQSRTIQSQNTRPQNSQAENRATINQSSVNQGSINQSSINQSSINQSGEAEIAARQSPASVNAQSTGSDLLAASVAEAAKELQFAQLQADGSATVNQPQEMPAADDEPIILGANPNRRGLEVLESLKRQVNEAAEDVGLSSAESRRQDELVAQFQAALADVEHRHSAEKPVSPPELDPIPKAEEEVPPYGGLPAGLQLQVPEFEISAHVYASEPSKRWLNVEGAELQEGDSIKGQLKIVEIRPRDVVLEIQGQKFRVPAI</sequence>
<dbReference type="AlphaFoldDB" id="A0A7T8EE16"/>
<dbReference type="GO" id="GO:0015627">
    <property type="term" value="C:type II protein secretion system complex"/>
    <property type="evidence" value="ECO:0007669"/>
    <property type="project" value="InterPro"/>
</dbReference>
<keyword evidence="2" id="KW-0472">Membrane</keyword>
<feature type="region of interest" description="Disordered" evidence="1">
    <location>
        <begin position="221"/>
        <end position="240"/>
    </location>
</feature>
<feature type="compositionally biased region" description="Low complexity" evidence="1">
    <location>
        <begin position="155"/>
        <end position="178"/>
    </location>
</feature>
<dbReference type="Pfam" id="PF16537">
    <property type="entry name" value="T2SSB"/>
    <property type="match status" value="1"/>
</dbReference>
<proteinExistence type="predicted"/>
<organism evidence="4">
    <name type="scientific">Shewanella algae</name>
    <dbReference type="NCBI Taxonomy" id="38313"/>
    <lineage>
        <taxon>Bacteria</taxon>
        <taxon>Pseudomonadati</taxon>
        <taxon>Pseudomonadota</taxon>
        <taxon>Gammaproteobacteria</taxon>
        <taxon>Alteromonadales</taxon>
        <taxon>Shewanellaceae</taxon>
        <taxon>Shewanella</taxon>
    </lineage>
</organism>
<evidence type="ECO:0000259" key="3">
    <source>
        <dbReference type="Pfam" id="PF16537"/>
    </source>
</evidence>
<feature type="compositionally biased region" description="Polar residues" evidence="1">
    <location>
        <begin position="129"/>
        <end position="154"/>
    </location>
</feature>
<feature type="compositionally biased region" description="Polar residues" evidence="1">
    <location>
        <begin position="221"/>
        <end position="230"/>
    </location>
</feature>
<reference evidence="4" key="1">
    <citation type="submission" date="2018-09" db="EMBL/GenBank/DDBJ databases">
        <title>Genome sequencing and analysis.</title>
        <authorList>
            <person name="Huang Y.-T."/>
        </authorList>
    </citation>
    <scope>NUCLEOTIDE SEQUENCE</scope>
    <source>
        <strain evidence="4">HIDE</strain>
    </source>
</reference>
<feature type="region of interest" description="Disordered" evidence="1">
    <location>
        <begin position="129"/>
        <end position="191"/>
    </location>
</feature>
<accession>A0A7T8EE16</accession>
<feature type="transmembrane region" description="Helical" evidence="2">
    <location>
        <begin position="39"/>
        <end position="60"/>
    </location>
</feature>
<evidence type="ECO:0000313" key="4">
    <source>
        <dbReference type="EMBL" id="QQO84646.1"/>
    </source>
</evidence>
<dbReference type="EMBL" id="CP032664">
    <property type="protein sequence ID" value="QQO84646.1"/>
    <property type="molecule type" value="Genomic_DNA"/>
</dbReference>